<feature type="transmembrane region" description="Helical" evidence="1">
    <location>
        <begin position="234"/>
        <end position="251"/>
    </location>
</feature>
<dbReference type="PANTHER" id="PTHR22911">
    <property type="entry name" value="ACYL-MALONYL CONDENSING ENZYME-RELATED"/>
    <property type="match status" value="1"/>
</dbReference>
<dbReference type="InterPro" id="IPR037185">
    <property type="entry name" value="EmrE-like"/>
</dbReference>
<keyword evidence="1" id="KW-0812">Transmembrane</keyword>
<feature type="transmembrane region" description="Helical" evidence="1">
    <location>
        <begin position="202"/>
        <end position="222"/>
    </location>
</feature>
<feature type="transmembrane region" description="Helical" evidence="1">
    <location>
        <begin position="66"/>
        <end position="88"/>
    </location>
</feature>
<organism evidence="3 4">
    <name type="scientific">Pontibacterium sinense</name>
    <dbReference type="NCBI Taxonomy" id="2781979"/>
    <lineage>
        <taxon>Bacteria</taxon>
        <taxon>Pseudomonadati</taxon>
        <taxon>Pseudomonadota</taxon>
        <taxon>Gammaproteobacteria</taxon>
        <taxon>Oceanospirillales</taxon>
        <taxon>Oceanospirillaceae</taxon>
        <taxon>Pontibacterium</taxon>
    </lineage>
</organism>
<feature type="transmembrane region" description="Helical" evidence="1">
    <location>
        <begin position="120"/>
        <end position="140"/>
    </location>
</feature>
<accession>A0A8J7FAM3</accession>
<name>A0A8J7FAM3_9GAMM</name>
<dbReference type="PANTHER" id="PTHR22911:SF135">
    <property type="entry name" value="BLR4310 PROTEIN"/>
    <property type="match status" value="1"/>
</dbReference>
<dbReference type="AlphaFoldDB" id="A0A8J7FAM3"/>
<dbReference type="RefSeq" id="WP_193951642.1">
    <property type="nucleotide sequence ID" value="NZ_JADEYS010000002.1"/>
</dbReference>
<feature type="transmembrane region" description="Helical" evidence="1">
    <location>
        <begin position="94"/>
        <end position="113"/>
    </location>
</feature>
<dbReference type="Pfam" id="PF00892">
    <property type="entry name" value="EamA"/>
    <property type="match status" value="2"/>
</dbReference>
<feature type="transmembrane region" description="Helical" evidence="1">
    <location>
        <begin position="146"/>
        <end position="164"/>
    </location>
</feature>
<feature type="transmembrane region" description="Helical" evidence="1">
    <location>
        <begin position="176"/>
        <end position="196"/>
    </location>
</feature>
<keyword evidence="1" id="KW-0472">Membrane</keyword>
<dbReference type="SUPFAM" id="SSF103481">
    <property type="entry name" value="Multidrug resistance efflux transporter EmrE"/>
    <property type="match status" value="2"/>
</dbReference>
<feature type="domain" description="EamA" evidence="2">
    <location>
        <begin position="7"/>
        <end position="136"/>
    </location>
</feature>
<gene>
    <name evidence="3" type="ORF">IOQ59_02290</name>
</gene>
<evidence type="ECO:0000313" key="3">
    <source>
        <dbReference type="EMBL" id="MBE9396084.1"/>
    </source>
</evidence>
<reference evidence="3" key="1">
    <citation type="submission" date="2020-10" db="EMBL/GenBank/DDBJ databases">
        <title>Bacterium isolated from coastal waters sediment.</title>
        <authorList>
            <person name="Chen R.-J."/>
            <person name="Lu D.-C."/>
            <person name="Zhu K.-L."/>
            <person name="Du Z.-J."/>
        </authorList>
    </citation>
    <scope>NUCLEOTIDE SEQUENCE</scope>
    <source>
        <strain evidence="3">N1Y112</strain>
    </source>
</reference>
<keyword evidence="1" id="KW-1133">Transmembrane helix</keyword>
<feature type="transmembrane region" description="Helical" evidence="1">
    <location>
        <begin position="37"/>
        <end position="54"/>
    </location>
</feature>
<dbReference type="GO" id="GO:0016020">
    <property type="term" value="C:membrane"/>
    <property type="evidence" value="ECO:0007669"/>
    <property type="project" value="InterPro"/>
</dbReference>
<evidence type="ECO:0000259" key="2">
    <source>
        <dbReference type="Pfam" id="PF00892"/>
    </source>
</evidence>
<proteinExistence type="predicted"/>
<keyword evidence="4" id="KW-1185">Reference proteome</keyword>
<dbReference type="Proteomes" id="UP000640333">
    <property type="component" value="Unassembled WGS sequence"/>
</dbReference>
<dbReference type="EMBL" id="JADEYS010000002">
    <property type="protein sequence ID" value="MBE9396084.1"/>
    <property type="molecule type" value="Genomic_DNA"/>
</dbReference>
<evidence type="ECO:0000313" key="4">
    <source>
        <dbReference type="Proteomes" id="UP000640333"/>
    </source>
</evidence>
<feature type="domain" description="EamA" evidence="2">
    <location>
        <begin position="177"/>
        <end position="271"/>
    </location>
</feature>
<sequence length="288" mass="31676">MNTDYMKGFLLTALGVLVLSFDALLIRLINSESFDLLFWRGLLLSVAVFFWCRYRKPEQALFSWDVAFIRSALLFAVSAICFVSAITLTSVANVLVIISAQPLFAAVMARIFLREKSSLVTWIAIIISMLGISWVLAGSWQSPNLAGDLIALVCGLALSAKFVNDRANSKRDMTPALILSGLIIAIISATFGSPFSLQGPEWGWMLLLCLGIVPLAFILITLGPMRIPAAEVSMLMLLETAMGPLWTWLWLDEVPGVQALQGGAVVIGTLLVHGFIQWRRNQRKFPTV</sequence>
<feature type="transmembrane region" description="Helical" evidence="1">
    <location>
        <begin position="257"/>
        <end position="276"/>
    </location>
</feature>
<protein>
    <submittedName>
        <fullName evidence="3">DMT family transporter</fullName>
    </submittedName>
</protein>
<comment type="caution">
    <text evidence="3">The sequence shown here is derived from an EMBL/GenBank/DDBJ whole genome shotgun (WGS) entry which is preliminary data.</text>
</comment>
<evidence type="ECO:0000256" key="1">
    <source>
        <dbReference type="SAM" id="Phobius"/>
    </source>
</evidence>
<dbReference type="InterPro" id="IPR000620">
    <property type="entry name" value="EamA_dom"/>
</dbReference>